<evidence type="ECO:0000256" key="6">
    <source>
        <dbReference type="ARBA" id="ARBA00022840"/>
    </source>
</evidence>
<feature type="transmembrane region" description="Helical" evidence="9">
    <location>
        <begin position="401"/>
        <end position="424"/>
    </location>
</feature>
<keyword evidence="8 9" id="KW-0472">Membrane</keyword>
<dbReference type="Gene3D" id="3.40.50.300">
    <property type="entry name" value="P-loop containing nucleotide triphosphate hydrolases"/>
    <property type="match status" value="1"/>
</dbReference>
<dbReference type="GO" id="GO:0140359">
    <property type="term" value="F:ABC-type transporter activity"/>
    <property type="evidence" value="ECO:0007669"/>
    <property type="project" value="InterPro"/>
</dbReference>
<dbReference type="Proteomes" id="UP000253664">
    <property type="component" value="Unassembled WGS sequence"/>
</dbReference>
<dbReference type="PROSITE" id="PS50893">
    <property type="entry name" value="ABC_TRANSPORTER_2"/>
    <property type="match status" value="1"/>
</dbReference>
<feature type="transmembrane region" description="Helical" evidence="9">
    <location>
        <begin position="367"/>
        <end position="389"/>
    </location>
</feature>
<feature type="domain" description="ABC transporter" evidence="10">
    <location>
        <begin position="13"/>
        <end position="279"/>
    </location>
</feature>
<dbReference type="InterPro" id="IPR052215">
    <property type="entry name" value="Plant_ABCG"/>
</dbReference>
<gene>
    <name evidence="11" type="ORF">L249_4694</name>
</gene>
<dbReference type="InterPro" id="IPR027417">
    <property type="entry name" value="P-loop_NTPase"/>
</dbReference>
<dbReference type="EMBL" id="LKCN02000018">
    <property type="protein sequence ID" value="RCI08587.1"/>
    <property type="molecule type" value="Genomic_DNA"/>
</dbReference>
<evidence type="ECO:0000256" key="9">
    <source>
        <dbReference type="SAM" id="Phobius"/>
    </source>
</evidence>
<dbReference type="InterPro" id="IPR043926">
    <property type="entry name" value="ABCG_dom"/>
</dbReference>
<dbReference type="Pfam" id="PF00005">
    <property type="entry name" value="ABC_tran"/>
    <property type="match status" value="1"/>
</dbReference>
<dbReference type="OrthoDB" id="66620at2759"/>
<dbReference type="AlphaFoldDB" id="A0A367L2F8"/>
<comment type="similarity">
    <text evidence="2">Belongs to the ABC transporter superfamily. ABCG family. Eye pigment precursor importer (TC 3.A.1.204) subfamily.</text>
</comment>
<dbReference type="PANTHER" id="PTHR48042:SF11">
    <property type="entry name" value="ABC TRANSPORTER G FAMILY MEMBER 11"/>
    <property type="match status" value="1"/>
</dbReference>
<dbReference type="SMART" id="SM00382">
    <property type="entry name" value="AAA"/>
    <property type="match status" value="1"/>
</dbReference>
<keyword evidence="6" id="KW-0067">ATP-binding</keyword>
<dbReference type="GO" id="GO:0005524">
    <property type="term" value="F:ATP binding"/>
    <property type="evidence" value="ECO:0007669"/>
    <property type="project" value="UniProtKB-KW"/>
</dbReference>
<dbReference type="SUPFAM" id="SSF52540">
    <property type="entry name" value="P-loop containing nucleoside triphosphate hydrolases"/>
    <property type="match status" value="1"/>
</dbReference>
<comment type="subcellular location">
    <subcellularLocation>
        <location evidence="1">Membrane</location>
        <topology evidence="1">Multi-pass membrane protein</topology>
    </subcellularLocation>
</comment>
<dbReference type="InterPro" id="IPR013525">
    <property type="entry name" value="ABC2_TM"/>
</dbReference>
<evidence type="ECO:0000256" key="3">
    <source>
        <dbReference type="ARBA" id="ARBA00022448"/>
    </source>
</evidence>
<keyword evidence="12" id="KW-1185">Reference proteome</keyword>
<dbReference type="Pfam" id="PF01061">
    <property type="entry name" value="ABC2_membrane"/>
    <property type="match status" value="1"/>
</dbReference>
<evidence type="ECO:0000256" key="4">
    <source>
        <dbReference type="ARBA" id="ARBA00022692"/>
    </source>
</evidence>
<sequence>MDPEQLPVAEGHMRNTTVRNMAWHGVTVTVQDRETKRAKTIVDNAEAIVEAGECLGLMGPSGCGKTTLLRALARRRTNASVTAAARVLVNGRELPLSEFRQMTSFVEERDTVMGSLTVFETLAFSSKLSAARQAAPPPPSSPSGDKHQHLLRIHGLIDAFGLSSQTNALIGTPARKGLSDGQKRRVSIASQLITGPKILFLDEPTSGLDSVASFEVMHHLRKLAKRHNLIVICSIHQPSSSTFHLLDKVMLLSEGKTHYFGAVDDVASYYDGIGFPVPQRVNPAEFLLETVNVEFSQDKDEARRRLGEVHQAWKTSTLAEEAGARIRATHKLDDFVYLEQPEGAKPGLAGRTWLLVQRSMIKSYRDVFAYGIRLAMYMGLALMMGTVWLRLEPSQASIQPYINAIFFGSAFMSFMAVAYVPAFLEDHSVFVKDHGNGLYGAAELVLSNFLVGVPYLFAISMVFSCTAYWLSNFQPNAMAFFTWVLWLFLDLLAAESLVVLVSCLIPNFVASLAAVAFINGLWMSVGGFMVAPTRLNVFYRYGFHYWDYQKYVFESMMINEFAERTYACGGHCHCMYESPLAGECKISGRAVLEQYGYEAGGMGKRVGIMVAIILGHRLGAWVVLRWKN</sequence>
<evidence type="ECO:0000313" key="11">
    <source>
        <dbReference type="EMBL" id="RCI08587.1"/>
    </source>
</evidence>
<protein>
    <recommendedName>
        <fullName evidence="10">ABC transporter domain-containing protein</fullName>
    </recommendedName>
</protein>
<dbReference type="PANTHER" id="PTHR48042">
    <property type="entry name" value="ABC TRANSPORTER G FAMILY MEMBER 11"/>
    <property type="match status" value="1"/>
</dbReference>
<evidence type="ECO:0000256" key="5">
    <source>
        <dbReference type="ARBA" id="ARBA00022741"/>
    </source>
</evidence>
<evidence type="ECO:0000256" key="8">
    <source>
        <dbReference type="ARBA" id="ARBA00023136"/>
    </source>
</evidence>
<feature type="transmembrane region" description="Helical" evidence="9">
    <location>
        <begin position="444"/>
        <end position="470"/>
    </location>
</feature>
<proteinExistence type="inferred from homology"/>
<feature type="transmembrane region" description="Helical" evidence="9">
    <location>
        <begin position="508"/>
        <end position="531"/>
    </location>
</feature>
<evidence type="ECO:0000256" key="1">
    <source>
        <dbReference type="ARBA" id="ARBA00004141"/>
    </source>
</evidence>
<accession>A0A367L2F8</accession>
<dbReference type="GO" id="GO:0016020">
    <property type="term" value="C:membrane"/>
    <property type="evidence" value="ECO:0007669"/>
    <property type="project" value="UniProtKB-SubCell"/>
</dbReference>
<name>A0A367L2F8_9HYPO</name>
<evidence type="ECO:0000313" key="12">
    <source>
        <dbReference type="Proteomes" id="UP000253664"/>
    </source>
</evidence>
<keyword evidence="3" id="KW-0813">Transport</keyword>
<evidence type="ECO:0000256" key="2">
    <source>
        <dbReference type="ARBA" id="ARBA00005814"/>
    </source>
</evidence>
<dbReference type="GO" id="GO:0016887">
    <property type="term" value="F:ATP hydrolysis activity"/>
    <property type="evidence" value="ECO:0007669"/>
    <property type="project" value="InterPro"/>
</dbReference>
<organism evidence="11 12">
    <name type="scientific">Ophiocordyceps polyrhachis-furcata BCC 54312</name>
    <dbReference type="NCBI Taxonomy" id="1330021"/>
    <lineage>
        <taxon>Eukaryota</taxon>
        <taxon>Fungi</taxon>
        <taxon>Dikarya</taxon>
        <taxon>Ascomycota</taxon>
        <taxon>Pezizomycotina</taxon>
        <taxon>Sordariomycetes</taxon>
        <taxon>Hypocreomycetidae</taxon>
        <taxon>Hypocreales</taxon>
        <taxon>Ophiocordycipitaceae</taxon>
        <taxon>Ophiocordyceps</taxon>
    </lineage>
</organism>
<dbReference type="Pfam" id="PF19055">
    <property type="entry name" value="ABC2_membrane_7"/>
    <property type="match status" value="1"/>
</dbReference>
<keyword evidence="4 9" id="KW-0812">Transmembrane</keyword>
<feature type="transmembrane region" description="Helical" evidence="9">
    <location>
        <begin position="477"/>
        <end position="502"/>
    </location>
</feature>
<dbReference type="InterPro" id="IPR003593">
    <property type="entry name" value="AAA+_ATPase"/>
</dbReference>
<dbReference type="InterPro" id="IPR003439">
    <property type="entry name" value="ABC_transporter-like_ATP-bd"/>
</dbReference>
<keyword evidence="7 9" id="KW-1133">Transmembrane helix</keyword>
<keyword evidence="5" id="KW-0547">Nucleotide-binding</keyword>
<evidence type="ECO:0000256" key="7">
    <source>
        <dbReference type="ARBA" id="ARBA00022989"/>
    </source>
</evidence>
<comment type="caution">
    <text evidence="11">The sequence shown here is derived from an EMBL/GenBank/DDBJ whole genome shotgun (WGS) entry which is preliminary data.</text>
</comment>
<dbReference type="STRING" id="1330021.A0A367L2F8"/>
<reference evidence="11 12" key="1">
    <citation type="journal article" date="2015" name="BMC Genomics">
        <title>Insights from the genome of Ophiocordyceps polyrhachis-furcata to pathogenicity and host specificity in insect fungi.</title>
        <authorList>
            <person name="Wichadakul D."/>
            <person name="Kobmoo N."/>
            <person name="Ingsriswang S."/>
            <person name="Tangphatsornruang S."/>
            <person name="Chantasingh D."/>
            <person name="Luangsa-ard J.J."/>
            <person name="Eurwilaichitr L."/>
        </authorList>
    </citation>
    <scope>NUCLEOTIDE SEQUENCE [LARGE SCALE GENOMIC DNA]</scope>
    <source>
        <strain evidence="11 12">BCC 54312</strain>
    </source>
</reference>
<evidence type="ECO:0000259" key="10">
    <source>
        <dbReference type="PROSITE" id="PS50893"/>
    </source>
</evidence>